<organism evidence="1 2">
    <name type="scientific">Paracraurococcus ruber</name>
    <dbReference type="NCBI Taxonomy" id="77675"/>
    <lineage>
        <taxon>Bacteria</taxon>
        <taxon>Pseudomonadati</taxon>
        <taxon>Pseudomonadota</taxon>
        <taxon>Alphaproteobacteria</taxon>
        <taxon>Acetobacterales</taxon>
        <taxon>Roseomonadaceae</taxon>
        <taxon>Paracraurococcus</taxon>
    </lineage>
</organism>
<gene>
    <name evidence="1" type="ORF">CKO45_26015</name>
</gene>
<accession>A0ABS1D467</accession>
<reference evidence="1 2" key="1">
    <citation type="journal article" date="2020" name="Microorganisms">
        <title>Osmotic Adaptation and Compatible Solute Biosynthesis of Phototrophic Bacteria as Revealed from Genome Analyses.</title>
        <authorList>
            <person name="Imhoff J.F."/>
            <person name="Rahn T."/>
            <person name="Kunzel S."/>
            <person name="Keller A."/>
            <person name="Neulinger S.C."/>
        </authorList>
    </citation>
    <scope>NUCLEOTIDE SEQUENCE [LARGE SCALE GENOMIC DNA]</scope>
    <source>
        <strain evidence="1 2">DSM 15382</strain>
    </source>
</reference>
<evidence type="ECO:0000313" key="1">
    <source>
        <dbReference type="EMBL" id="MBK1661665.1"/>
    </source>
</evidence>
<sequence length="75" mass="7536">MPICGAVAIRDGVPPLAAAGATAVRSLRPAPRLAGLVRQHLTGGAMLPAGLGCTAASRVRAFTPSRDPPWPPPAC</sequence>
<keyword evidence="2" id="KW-1185">Reference proteome</keyword>
<proteinExistence type="predicted"/>
<dbReference type="EMBL" id="NRSG01000345">
    <property type="protein sequence ID" value="MBK1661665.1"/>
    <property type="molecule type" value="Genomic_DNA"/>
</dbReference>
<protein>
    <submittedName>
        <fullName evidence="1">Uncharacterized protein</fullName>
    </submittedName>
</protein>
<evidence type="ECO:0000313" key="2">
    <source>
        <dbReference type="Proteomes" id="UP000697995"/>
    </source>
</evidence>
<name>A0ABS1D467_9PROT</name>
<dbReference type="Proteomes" id="UP000697995">
    <property type="component" value="Unassembled WGS sequence"/>
</dbReference>
<comment type="caution">
    <text evidence="1">The sequence shown here is derived from an EMBL/GenBank/DDBJ whole genome shotgun (WGS) entry which is preliminary data.</text>
</comment>